<feature type="region of interest" description="Disordered" evidence="1">
    <location>
        <begin position="1"/>
        <end position="20"/>
    </location>
</feature>
<feature type="compositionally biased region" description="Low complexity" evidence="1">
    <location>
        <begin position="44"/>
        <end position="78"/>
    </location>
</feature>
<name>A0A4R2QPF6_9PSEU</name>
<sequence length="175" mass="18275">MHGQIPRAHSRKSRRRHGWGLTPIGAGALLTVLLLSGCAESNESPSQADSTPSSTSTAPSTGPSTSPPETSSSSESAPDAPPQRDPNACGTVPADNGTVVEVLPSDQIDCAESLRIVQLFHKQIAGKQPTDSTRPVADQVESWQCVSGPPKSQGGTTCRDTQTDQVILANLQPIE</sequence>
<keyword evidence="3" id="KW-1185">Reference proteome</keyword>
<dbReference type="AlphaFoldDB" id="A0A4R2QPF6"/>
<feature type="region of interest" description="Disordered" evidence="1">
    <location>
        <begin position="39"/>
        <end position="96"/>
    </location>
</feature>
<accession>A0A4R2QPF6</accession>
<gene>
    <name evidence="2" type="ORF">EV191_10781</name>
</gene>
<comment type="caution">
    <text evidence="2">The sequence shown here is derived from an EMBL/GenBank/DDBJ whole genome shotgun (WGS) entry which is preliminary data.</text>
</comment>
<protein>
    <submittedName>
        <fullName evidence="2">Uncharacterized protein</fullName>
    </submittedName>
</protein>
<evidence type="ECO:0000313" key="2">
    <source>
        <dbReference type="EMBL" id="TCP50819.1"/>
    </source>
</evidence>
<reference evidence="2 3" key="1">
    <citation type="submission" date="2019-03" db="EMBL/GenBank/DDBJ databases">
        <title>Genomic Encyclopedia of Type Strains, Phase IV (KMG-IV): sequencing the most valuable type-strain genomes for metagenomic binning, comparative biology and taxonomic classification.</title>
        <authorList>
            <person name="Goeker M."/>
        </authorList>
    </citation>
    <scope>NUCLEOTIDE SEQUENCE [LARGE SCALE GENOMIC DNA]</scope>
    <source>
        <strain evidence="2 3">DSM 45765</strain>
    </source>
</reference>
<evidence type="ECO:0000256" key="1">
    <source>
        <dbReference type="SAM" id="MobiDB-lite"/>
    </source>
</evidence>
<dbReference type="EMBL" id="SLXQ01000007">
    <property type="protein sequence ID" value="TCP50819.1"/>
    <property type="molecule type" value="Genomic_DNA"/>
</dbReference>
<feature type="compositionally biased region" description="Basic residues" evidence="1">
    <location>
        <begin position="8"/>
        <end position="18"/>
    </location>
</feature>
<dbReference type="Proteomes" id="UP000294911">
    <property type="component" value="Unassembled WGS sequence"/>
</dbReference>
<proteinExistence type="predicted"/>
<organism evidence="2 3">
    <name type="scientific">Tamaricihabitans halophyticus</name>
    <dbReference type="NCBI Taxonomy" id="1262583"/>
    <lineage>
        <taxon>Bacteria</taxon>
        <taxon>Bacillati</taxon>
        <taxon>Actinomycetota</taxon>
        <taxon>Actinomycetes</taxon>
        <taxon>Pseudonocardiales</taxon>
        <taxon>Pseudonocardiaceae</taxon>
        <taxon>Tamaricihabitans</taxon>
    </lineage>
</organism>
<evidence type="ECO:0000313" key="3">
    <source>
        <dbReference type="Proteomes" id="UP000294911"/>
    </source>
</evidence>